<dbReference type="EMBL" id="CP098023">
    <property type="protein sequence ID" value="WKD51664.1"/>
    <property type="molecule type" value="Genomic_DNA"/>
</dbReference>
<evidence type="ECO:0000256" key="2">
    <source>
        <dbReference type="ARBA" id="ARBA00023002"/>
    </source>
</evidence>
<dbReference type="InterPro" id="IPR002347">
    <property type="entry name" value="SDR_fam"/>
</dbReference>
<dbReference type="Proteomes" id="UP001321520">
    <property type="component" value="Chromosome"/>
</dbReference>
<dbReference type="Gene3D" id="3.40.50.720">
    <property type="entry name" value="NAD(P)-binding Rossmann-like Domain"/>
    <property type="match status" value="1"/>
</dbReference>
<gene>
    <name evidence="3" type="ORF">M8T91_18240</name>
</gene>
<dbReference type="SUPFAM" id="SSF51735">
    <property type="entry name" value="NAD(P)-binding Rossmann-fold domains"/>
    <property type="match status" value="1"/>
</dbReference>
<organism evidence="3 4">
    <name type="scientific">Microbulbifer spongiae</name>
    <dbReference type="NCBI Taxonomy" id="2944933"/>
    <lineage>
        <taxon>Bacteria</taxon>
        <taxon>Pseudomonadati</taxon>
        <taxon>Pseudomonadota</taxon>
        <taxon>Gammaproteobacteria</taxon>
        <taxon>Cellvibrionales</taxon>
        <taxon>Microbulbiferaceae</taxon>
        <taxon>Microbulbifer</taxon>
    </lineage>
</organism>
<name>A0ABY9EI68_9GAMM</name>
<protein>
    <submittedName>
        <fullName evidence="3">SDR family NAD(P)-dependent oxidoreductase</fullName>
    </submittedName>
</protein>
<evidence type="ECO:0000313" key="3">
    <source>
        <dbReference type="EMBL" id="WKD51664.1"/>
    </source>
</evidence>
<comment type="similarity">
    <text evidence="1">Belongs to the short-chain dehydrogenases/reductases (SDR) family.</text>
</comment>
<proteinExistence type="inferred from homology"/>
<evidence type="ECO:0000313" key="4">
    <source>
        <dbReference type="Proteomes" id="UP001321520"/>
    </source>
</evidence>
<dbReference type="InterPro" id="IPR036291">
    <property type="entry name" value="NAD(P)-bd_dom_sf"/>
</dbReference>
<sequence length="242" mass="26801">MLARGAKVVSLSRGVSRGKGTLPEVDSINCDLSNLTSVTNAVDQLGNQKIDILICNSGVAMRERKQASDEIEMTFAVNVLGHHLLYRMLQERNLFTEKPRIVMTTGEAYFVSKKCEVNPSQYRMDHVYGGSKLGNLWQVLELVRRYPSLQAFAVHPGVILSGFGGGIPKGFRHWLASKILISEKQGAQAALIAASQDIPNGTYWHNTCGIMSLPEEDAALDTQKAETLWRQLEMLIKPFLAK</sequence>
<keyword evidence="2" id="KW-0560">Oxidoreductase</keyword>
<dbReference type="PANTHER" id="PTHR24320">
    <property type="entry name" value="RETINOL DEHYDROGENASE"/>
    <property type="match status" value="1"/>
</dbReference>
<accession>A0ABY9EI68</accession>
<reference evidence="3 4" key="1">
    <citation type="submission" date="2022-05" db="EMBL/GenBank/DDBJ databases">
        <title>Microbulbifer sp. nov., isolated from sponge.</title>
        <authorList>
            <person name="Gao L."/>
        </authorList>
    </citation>
    <scope>NUCLEOTIDE SEQUENCE [LARGE SCALE GENOMIC DNA]</scope>
    <source>
        <strain evidence="3 4">MI-G</strain>
    </source>
</reference>
<dbReference type="Pfam" id="PF00106">
    <property type="entry name" value="adh_short"/>
    <property type="match status" value="1"/>
</dbReference>
<keyword evidence="4" id="KW-1185">Reference proteome</keyword>
<dbReference type="PANTHER" id="PTHR24320:SF148">
    <property type="entry name" value="NAD(P)-BINDING ROSSMANN-FOLD SUPERFAMILY PROTEIN"/>
    <property type="match status" value="1"/>
</dbReference>
<evidence type="ECO:0000256" key="1">
    <source>
        <dbReference type="ARBA" id="ARBA00006484"/>
    </source>
</evidence>